<feature type="chain" id="PRO_5041341352" description="Phosphoesterase" evidence="2">
    <location>
        <begin position="33"/>
        <end position="515"/>
    </location>
</feature>
<name>A0AA42X319_SPHYA</name>
<feature type="non-terminal residue" evidence="3">
    <location>
        <position position="1"/>
    </location>
</feature>
<dbReference type="Gene3D" id="3.20.20.140">
    <property type="entry name" value="Metal-dependent hydrolases"/>
    <property type="match status" value="1"/>
</dbReference>
<accession>A0AA42X319</accession>
<keyword evidence="2" id="KW-0732">Signal</keyword>
<dbReference type="AlphaFoldDB" id="A0AA42X319"/>
<gene>
    <name evidence="3" type="ORF">N5J77_29025</name>
</gene>
<dbReference type="EMBL" id="JAOCKX010000092">
    <property type="protein sequence ID" value="MDH2135176.1"/>
    <property type="molecule type" value="Genomic_DNA"/>
</dbReference>
<evidence type="ECO:0000256" key="1">
    <source>
        <dbReference type="SAM" id="MobiDB-lite"/>
    </source>
</evidence>
<feature type="signal peptide" evidence="2">
    <location>
        <begin position="1"/>
        <end position="32"/>
    </location>
</feature>
<dbReference type="Proteomes" id="UP001162318">
    <property type="component" value="Unassembled WGS sequence"/>
</dbReference>
<comment type="caution">
    <text evidence="3">The sequence shown here is derived from an EMBL/GenBank/DDBJ whole genome shotgun (WGS) entry which is preliminary data.</text>
</comment>
<proteinExistence type="predicted"/>
<evidence type="ECO:0000256" key="2">
    <source>
        <dbReference type="SAM" id="SignalP"/>
    </source>
</evidence>
<evidence type="ECO:0008006" key="5">
    <source>
        <dbReference type="Google" id="ProtNLM"/>
    </source>
</evidence>
<evidence type="ECO:0000313" key="3">
    <source>
        <dbReference type="EMBL" id="MDH2135176.1"/>
    </source>
</evidence>
<dbReference type="SUPFAM" id="SSF89550">
    <property type="entry name" value="PHP domain-like"/>
    <property type="match status" value="1"/>
</dbReference>
<dbReference type="InterPro" id="IPR016195">
    <property type="entry name" value="Pol/histidinol_Pase-like"/>
</dbReference>
<evidence type="ECO:0000313" key="4">
    <source>
        <dbReference type="Proteomes" id="UP001162318"/>
    </source>
</evidence>
<reference evidence="3" key="1">
    <citation type="submission" date="2022-09" db="EMBL/GenBank/DDBJ databases">
        <title>Intensive care unit water sources are persistently colonized with multi-drug resistant bacteria and are the site of extensive horizontal gene transfer of antibiotic resistance genes.</title>
        <authorList>
            <person name="Diorio-Toth L."/>
        </authorList>
    </citation>
    <scope>NUCLEOTIDE SEQUENCE</scope>
    <source>
        <strain evidence="3">GD03659</strain>
    </source>
</reference>
<organism evidence="3 4">
    <name type="scientific">Sphingobium yanoikuyae</name>
    <name type="common">Sphingomonas yanoikuyae</name>
    <dbReference type="NCBI Taxonomy" id="13690"/>
    <lineage>
        <taxon>Bacteria</taxon>
        <taxon>Pseudomonadati</taxon>
        <taxon>Pseudomonadota</taxon>
        <taxon>Alphaproteobacteria</taxon>
        <taxon>Sphingomonadales</taxon>
        <taxon>Sphingomonadaceae</taxon>
        <taxon>Sphingobium</taxon>
    </lineage>
</organism>
<protein>
    <recommendedName>
        <fullName evidence="5">Phosphoesterase</fullName>
    </recommendedName>
</protein>
<feature type="region of interest" description="Disordered" evidence="1">
    <location>
        <begin position="63"/>
        <end position="84"/>
    </location>
</feature>
<sequence length="515" mass="56373">SIHPRNRNMLRNATRSSAALVLVCLPVFAVTAHERHMHSIDVPAPQPGADAGEARWLAGDHHTHSRFSTGYDEKADPPTPTVGGDAIYPIPMNALMARKFGLDWMVATDHGGPNHSKVNHDHAYPELLRSRQLVPELVQFFGMEFDTPGADHSSIIVPAGDDEADRLRELEKGYGAREAWPRDPSRNSEGRMLDALRTMDAQQPKPVLFAHHPSRSATGMGKYGLTTPSELRGWNDTAPEVAIGMEGAPGHQAAGQVGESVGPSRYAAYFGDAIPRGAYGDFPTMGGFDQMTARLGGFWDSMLGEGRRWWITANSDSHINWTEGGFDFWPGEYSKTYVHAPKNPASIIAAMRAGRIFVTTGDLVSELEILLGTGADARPIEFGSTINAGNGEPLHLTIRFRDPDGLNANGDNPAVHHIDLIRGSVGTKSADPNLDRNPSTRVVARFTEAEWKREGEWRVIETALEPVAGDEYLRLRGTNTEDAEPAPDAEGEDAWTDLWFYSNPVFLGSSMRRNP</sequence>
<dbReference type="RefSeq" id="WP_279731527.1">
    <property type="nucleotide sequence ID" value="NZ_JAOCKX010000092.1"/>
</dbReference>